<feature type="transmembrane region" description="Helical" evidence="1">
    <location>
        <begin position="86"/>
        <end position="107"/>
    </location>
</feature>
<dbReference type="EMBL" id="JAHDVG010000482">
    <property type="protein sequence ID" value="KAH1173316.1"/>
    <property type="molecule type" value="Genomic_DNA"/>
</dbReference>
<dbReference type="Proteomes" id="UP000827986">
    <property type="component" value="Unassembled WGS sequence"/>
</dbReference>
<dbReference type="AlphaFoldDB" id="A0A9D3X4U0"/>
<name>A0A9D3X4U0_9SAUR</name>
<feature type="transmembrane region" description="Helical" evidence="1">
    <location>
        <begin position="21"/>
        <end position="40"/>
    </location>
</feature>
<proteinExistence type="predicted"/>
<gene>
    <name evidence="2" type="ORF">KIL84_017155</name>
</gene>
<evidence type="ECO:0000256" key="1">
    <source>
        <dbReference type="SAM" id="Phobius"/>
    </source>
</evidence>
<protein>
    <submittedName>
        <fullName evidence="2">Uncharacterized protein</fullName>
    </submittedName>
</protein>
<evidence type="ECO:0000313" key="2">
    <source>
        <dbReference type="EMBL" id="KAH1173316.1"/>
    </source>
</evidence>
<keyword evidence="3" id="KW-1185">Reference proteome</keyword>
<accession>A0A9D3X4U0</accession>
<comment type="caution">
    <text evidence="2">The sequence shown here is derived from an EMBL/GenBank/DDBJ whole genome shotgun (WGS) entry which is preliminary data.</text>
</comment>
<keyword evidence="1" id="KW-0812">Transmembrane</keyword>
<organism evidence="2 3">
    <name type="scientific">Mauremys mutica</name>
    <name type="common">yellowpond turtle</name>
    <dbReference type="NCBI Taxonomy" id="74926"/>
    <lineage>
        <taxon>Eukaryota</taxon>
        <taxon>Metazoa</taxon>
        <taxon>Chordata</taxon>
        <taxon>Craniata</taxon>
        <taxon>Vertebrata</taxon>
        <taxon>Euteleostomi</taxon>
        <taxon>Archelosauria</taxon>
        <taxon>Testudinata</taxon>
        <taxon>Testudines</taxon>
        <taxon>Cryptodira</taxon>
        <taxon>Durocryptodira</taxon>
        <taxon>Testudinoidea</taxon>
        <taxon>Geoemydidae</taxon>
        <taxon>Geoemydinae</taxon>
        <taxon>Mauremys</taxon>
    </lineage>
</organism>
<evidence type="ECO:0000313" key="3">
    <source>
        <dbReference type="Proteomes" id="UP000827986"/>
    </source>
</evidence>
<reference evidence="2" key="1">
    <citation type="submission" date="2021-09" db="EMBL/GenBank/DDBJ databases">
        <title>The genome of Mauremys mutica provides insights into the evolution of semi-aquatic lifestyle.</title>
        <authorList>
            <person name="Gong S."/>
            <person name="Gao Y."/>
        </authorList>
    </citation>
    <scope>NUCLEOTIDE SEQUENCE</scope>
    <source>
        <strain evidence="2">MM-2020</strain>
        <tissue evidence="2">Muscle</tissue>
    </source>
</reference>
<sequence length="112" mass="13231">MRRFLETKQKLKATKKKKRRIKQSCLFHQLILPKLTVYYLPNSVFLKQAKNSHILKRKLYSNKDCRFYSIILSILTEYGETLTSRYSLHTATILTSYFVSLLPCLIISDQIV</sequence>
<keyword evidence="1" id="KW-0472">Membrane</keyword>
<keyword evidence="1" id="KW-1133">Transmembrane helix</keyword>